<proteinExistence type="inferred from homology"/>
<comment type="caution">
    <text evidence="4">The sequence shown here is derived from an EMBL/GenBank/DDBJ whole genome shotgun (WGS) entry which is preliminary data.</text>
</comment>
<feature type="domain" description="4'-phosphopantetheinyl transferase" evidence="3">
    <location>
        <begin position="108"/>
        <end position="181"/>
    </location>
</feature>
<reference evidence="4 5" key="1">
    <citation type="submission" date="2019-05" db="EMBL/GenBank/DDBJ databases">
        <authorList>
            <person name="Pankratov T."/>
            <person name="Grouzdev D."/>
        </authorList>
    </citation>
    <scope>NUCLEOTIDE SEQUENCE [LARGE SCALE GENOMIC DNA]</scope>
    <source>
        <strain evidence="4 5">KEBCLARHB70R</strain>
    </source>
</reference>
<dbReference type="SUPFAM" id="SSF56214">
    <property type="entry name" value="4'-phosphopantetheinyl transferase"/>
    <property type="match status" value="2"/>
</dbReference>
<dbReference type="GO" id="GO:0019878">
    <property type="term" value="P:lysine biosynthetic process via aminoadipic acid"/>
    <property type="evidence" value="ECO:0007669"/>
    <property type="project" value="TreeGrafter"/>
</dbReference>
<dbReference type="GO" id="GO:0005829">
    <property type="term" value="C:cytosol"/>
    <property type="evidence" value="ECO:0007669"/>
    <property type="project" value="TreeGrafter"/>
</dbReference>
<dbReference type="PANTHER" id="PTHR12215">
    <property type="entry name" value="PHOSPHOPANTETHEINE TRANSFERASE"/>
    <property type="match status" value="1"/>
</dbReference>
<evidence type="ECO:0000256" key="1">
    <source>
        <dbReference type="ARBA" id="ARBA00010990"/>
    </source>
</evidence>
<evidence type="ECO:0000259" key="3">
    <source>
        <dbReference type="Pfam" id="PF01648"/>
    </source>
</evidence>
<dbReference type="InterPro" id="IPR050559">
    <property type="entry name" value="P-Pant_transferase_sf"/>
</dbReference>
<accession>A0A5R9IZZ8</accession>
<dbReference type="OrthoDB" id="9808281at2"/>
<dbReference type="EMBL" id="VCDI01000010">
    <property type="protein sequence ID" value="TLU70852.1"/>
    <property type="molecule type" value="Genomic_DNA"/>
</dbReference>
<dbReference type="Pfam" id="PF01648">
    <property type="entry name" value="ACPS"/>
    <property type="match status" value="1"/>
</dbReference>
<dbReference type="GO" id="GO:0000287">
    <property type="term" value="F:magnesium ion binding"/>
    <property type="evidence" value="ECO:0007669"/>
    <property type="project" value="InterPro"/>
</dbReference>
<organism evidence="4 5">
    <name type="scientific">Lichenicoccus roseus</name>
    <dbReference type="NCBI Taxonomy" id="2683649"/>
    <lineage>
        <taxon>Bacteria</taxon>
        <taxon>Pseudomonadati</taxon>
        <taxon>Pseudomonadota</taxon>
        <taxon>Alphaproteobacteria</taxon>
        <taxon>Acetobacterales</taxon>
        <taxon>Acetobacteraceae</taxon>
        <taxon>Lichenicoccus</taxon>
    </lineage>
</organism>
<comment type="similarity">
    <text evidence="1">Belongs to the P-Pant transferase superfamily. Gsp/Sfp/HetI/AcpT family.</text>
</comment>
<dbReference type="PANTHER" id="PTHR12215:SF10">
    <property type="entry name" value="L-AMINOADIPATE-SEMIALDEHYDE DEHYDROGENASE-PHOSPHOPANTETHEINYL TRANSFERASE"/>
    <property type="match status" value="1"/>
</dbReference>
<dbReference type="Gene3D" id="3.90.470.20">
    <property type="entry name" value="4'-phosphopantetheinyl transferase domain"/>
    <property type="match status" value="1"/>
</dbReference>
<evidence type="ECO:0000256" key="2">
    <source>
        <dbReference type="ARBA" id="ARBA00022679"/>
    </source>
</evidence>
<dbReference type="AlphaFoldDB" id="A0A5R9IZZ8"/>
<sequence length="230" mass="24331">MAASGEILRLCHWDLDMPEDRLEFLHETLSADERARIERLATPRLQARAIAARGGMRQALGRHLGAAPASLRFVTTSFGKPLLAGGGIQFNLSHSGGLALLGISEHGRIGVDVEQAAQVPLELLAMLAPAEAAAIALLDGLDQAAAFFDCWTRKEAFAKATGLGMSLPFDSFDVVSRSGHVTLLGPVAAAVAAAPRVWRTASLGRIARCYGAVSVETTLDCVPFALEPLH</sequence>
<dbReference type="GO" id="GO:0008897">
    <property type="term" value="F:holo-[acyl-carrier-protein] synthase activity"/>
    <property type="evidence" value="ECO:0007669"/>
    <property type="project" value="InterPro"/>
</dbReference>
<keyword evidence="5" id="KW-1185">Reference proteome</keyword>
<dbReference type="InterPro" id="IPR008278">
    <property type="entry name" value="4-PPantetheinyl_Trfase_dom"/>
</dbReference>
<protein>
    <submittedName>
        <fullName evidence="4">4'-phosphopantetheinyl transferase superfamily protein</fullName>
    </submittedName>
</protein>
<evidence type="ECO:0000313" key="5">
    <source>
        <dbReference type="Proteomes" id="UP000305654"/>
    </source>
</evidence>
<dbReference type="InterPro" id="IPR037143">
    <property type="entry name" value="4-PPantetheinyl_Trfase_dom_sf"/>
</dbReference>
<dbReference type="Proteomes" id="UP000305654">
    <property type="component" value="Unassembled WGS sequence"/>
</dbReference>
<evidence type="ECO:0000313" key="4">
    <source>
        <dbReference type="EMBL" id="TLU70852.1"/>
    </source>
</evidence>
<name>A0A5R9IZZ8_9PROT</name>
<gene>
    <name evidence="4" type="ORF">FE263_19905</name>
</gene>
<keyword evidence="2 4" id="KW-0808">Transferase</keyword>